<keyword evidence="3 9" id="KW-0812">Transmembrane</keyword>
<keyword evidence="7" id="KW-0739">Sodium transport</keyword>
<sequence>MELGISLHPIDIGLISAYFVIAIGLGIWFGRKHDTASDFFLAGRGMLWPVIGLSLFASNISSTTLVGLAGSAYSTGISVFNYEWMAAVVLVVFAVFFLPAILRAQVYTMPEFLSKRYDDRARTYFSLLTLFLNIVVDTAGGLFAGALLLQMMFPSLDIWTTVTVLAIAAGIYTIAGGLAAVMFTDAIQAVLLVVGSVLITIFALEQVGGWDAVVAAVPQDKLSLIRPPGDPGVPWPGLVTGVFLLGFYFWCTNQFMVQRLLAAKNINHGRWGALFAGFLKLPVLFIMVIPGTIAILLYPDIEDPNLVYPTMLVDLLPVGIMGLVLAGFVAALMSQIDSTLNSASTLVTMDFVRRIWPQLNPHQLMRAGQISTFVFMMLAVLWAPQIAKFQSIFEYLQAVLAYTVPPIVAMFVFGVLWKRANASGGFAALVIGGLAGLVFFIGNQVLVDEPVISFLYVAPILFVISSITLVVVSLMTPPPLPEKTEGLLWTPATWHAESEELAALPWWQNYRILSVGLLAVTAVIVISFW</sequence>
<dbReference type="NCBIfam" id="TIGR00813">
    <property type="entry name" value="sss"/>
    <property type="match status" value="1"/>
</dbReference>
<dbReference type="InterPro" id="IPR018212">
    <property type="entry name" value="Na/solute_symporter_CS"/>
</dbReference>
<organism evidence="10 11">
    <name type="scientific">Iodidimonas muriae</name>
    <dbReference type="NCBI Taxonomy" id="261467"/>
    <lineage>
        <taxon>Bacteria</taxon>
        <taxon>Pseudomonadati</taxon>
        <taxon>Pseudomonadota</taxon>
        <taxon>Alphaproteobacteria</taxon>
        <taxon>Iodidimonadales</taxon>
        <taxon>Iodidimonadaceae</taxon>
        <taxon>Iodidimonas</taxon>
    </lineage>
</organism>
<comment type="subcellular location">
    <subcellularLocation>
        <location evidence="1">Membrane</location>
        <topology evidence="1">Multi-pass membrane protein</topology>
    </subcellularLocation>
</comment>
<dbReference type="PROSITE" id="PS00456">
    <property type="entry name" value="NA_SOLUT_SYMP_1"/>
    <property type="match status" value="1"/>
</dbReference>
<feature type="transmembrane region" description="Helical" evidence="9">
    <location>
        <begin position="123"/>
        <end position="152"/>
    </location>
</feature>
<evidence type="ECO:0000256" key="1">
    <source>
        <dbReference type="ARBA" id="ARBA00004141"/>
    </source>
</evidence>
<evidence type="ECO:0000256" key="8">
    <source>
        <dbReference type="RuleBase" id="RU362091"/>
    </source>
</evidence>
<evidence type="ECO:0000256" key="3">
    <source>
        <dbReference type="ARBA" id="ARBA00022692"/>
    </source>
</evidence>
<feature type="transmembrane region" description="Helical" evidence="9">
    <location>
        <begin position="395"/>
        <end position="417"/>
    </location>
</feature>
<feature type="transmembrane region" description="Helical" evidence="9">
    <location>
        <begin position="233"/>
        <end position="251"/>
    </location>
</feature>
<evidence type="ECO:0000256" key="5">
    <source>
        <dbReference type="ARBA" id="ARBA00022989"/>
    </source>
</evidence>
<evidence type="ECO:0000256" key="4">
    <source>
        <dbReference type="ARBA" id="ARBA00022847"/>
    </source>
</evidence>
<dbReference type="InterPro" id="IPR001734">
    <property type="entry name" value="Na/solute_symporter"/>
</dbReference>
<comment type="caution">
    <text evidence="10">The sequence shown here is derived from an EMBL/GenBank/DDBJ whole genome shotgun (WGS) entry which is preliminary data.</text>
</comment>
<proteinExistence type="inferred from homology"/>
<feature type="transmembrane region" description="Helical" evidence="9">
    <location>
        <begin position="424"/>
        <end position="442"/>
    </location>
</feature>
<keyword evidence="11" id="KW-1185">Reference proteome</keyword>
<dbReference type="EMBL" id="BMOV01000002">
    <property type="protein sequence ID" value="GGO06836.1"/>
    <property type="molecule type" value="Genomic_DNA"/>
</dbReference>
<feature type="transmembrane region" description="Helical" evidence="9">
    <location>
        <begin position="12"/>
        <end position="29"/>
    </location>
</feature>
<dbReference type="Proteomes" id="UP000602381">
    <property type="component" value="Unassembled WGS sequence"/>
</dbReference>
<evidence type="ECO:0000256" key="9">
    <source>
        <dbReference type="SAM" id="Phobius"/>
    </source>
</evidence>
<evidence type="ECO:0000313" key="10">
    <source>
        <dbReference type="EMBL" id="GGO06836.1"/>
    </source>
</evidence>
<feature type="transmembrane region" description="Helical" evidence="9">
    <location>
        <begin position="84"/>
        <end position="102"/>
    </location>
</feature>
<evidence type="ECO:0000256" key="7">
    <source>
        <dbReference type="ARBA" id="ARBA00023201"/>
    </source>
</evidence>
<dbReference type="Gene3D" id="1.20.1730.10">
    <property type="entry name" value="Sodium/glucose cotransporter"/>
    <property type="match status" value="1"/>
</dbReference>
<keyword evidence="4" id="KW-0769">Symport</keyword>
<feature type="transmembrane region" description="Helical" evidence="9">
    <location>
        <begin position="272"/>
        <end position="298"/>
    </location>
</feature>
<dbReference type="CDD" id="cd10329">
    <property type="entry name" value="SLC5sbd_SGLT1-like"/>
    <property type="match status" value="1"/>
</dbReference>
<keyword evidence="7" id="KW-0406">Ion transport</keyword>
<feature type="transmembrane region" description="Helical" evidence="9">
    <location>
        <begin position="310"/>
        <end position="332"/>
    </location>
</feature>
<dbReference type="InterPro" id="IPR038377">
    <property type="entry name" value="Na/Glc_symporter_sf"/>
</dbReference>
<accession>A0ABQ2L8F2</accession>
<gene>
    <name evidence="10" type="ORF">GCM10007972_05470</name>
</gene>
<keyword evidence="6 9" id="KW-0472">Membrane</keyword>
<feature type="transmembrane region" description="Helical" evidence="9">
    <location>
        <begin position="158"/>
        <end position="183"/>
    </location>
</feature>
<keyword evidence="4" id="KW-0813">Transport</keyword>
<dbReference type="RefSeq" id="WP_150004156.1">
    <property type="nucleotide sequence ID" value="NZ_BMOV01000002.1"/>
</dbReference>
<feature type="transmembrane region" description="Helical" evidence="9">
    <location>
        <begin position="190"/>
        <end position="213"/>
    </location>
</feature>
<dbReference type="PANTHER" id="PTHR11819:SF195">
    <property type="entry name" value="SODIUM_GLUCOSE COTRANSPORTER 4"/>
    <property type="match status" value="1"/>
</dbReference>
<dbReference type="PANTHER" id="PTHR11819">
    <property type="entry name" value="SOLUTE CARRIER FAMILY 5"/>
    <property type="match status" value="1"/>
</dbReference>
<protein>
    <submittedName>
        <fullName evidence="10">Sodium/glucose cotransporter 2</fullName>
    </submittedName>
</protein>
<reference evidence="11" key="1">
    <citation type="journal article" date="2019" name="Int. J. Syst. Evol. Microbiol.">
        <title>The Global Catalogue of Microorganisms (GCM) 10K type strain sequencing project: providing services to taxonomists for standard genome sequencing and annotation.</title>
        <authorList>
            <consortium name="The Broad Institute Genomics Platform"/>
            <consortium name="The Broad Institute Genome Sequencing Center for Infectious Disease"/>
            <person name="Wu L."/>
            <person name="Ma J."/>
        </authorList>
    </citation>
    <scope>NUCLEOTIDE SEQUENCE [LARGE SCALE GENOMIC DNA]</scope>
    <source>
        <strain evidence="11">JCM 17843</strain>
    </source>
</reference>
<feature type="transmembrane region" description="Helical" evidence="9">
    <location>
        <begin position="454"/>
        <end position="475"/>
    </location>
</feature>
<keyword evidence="7" id="KW-0915">Sodium</keyword>
<feature type="transmembrane region" description="Helical" evidence="9">
    <location>
        <begin position="510"/>
        <end position="528"/>
    </location>
</feature>
<name>A0ABQ2L8F2_9PROT</name>
<feature type="transmembrane region" description="Helical" evidence="9">
    <location>
        <begin position="364"/>
        <end position="383"/>
    </location>
</feature>
<comment type="similarity">
    <text evidence="2 8">Belongs to the sodium:solute symporter (SSF) (TC 2.A.21) family.</text>
</comment>
<dbReference type="Pfam" id="PF00474">
    <property type="entry name" value="SSF"/>
    <property type="match status" value="1"/>
</dbReference>
<evidence type="ECO:0000256" key="6">
    <source>
        <dbReference type="ARBA" id="ARBA00023136"/>
    </source>
</evidence>
<keyword evidence="5 9" id="KW-1133">Transmembrane helix</keyword>
<dbReference type="PROSITE" id="PS50283">
    <property type="entry name" value="NA_SOLUT_SYMP_3"/>
    <property type="match status" value="1"/>
</dbReference>
<feature type="transmembrane region" description="Helical" evidence="9">
    <location>
        <begin position="50"/>
        <end position="72"/>
    </location>
</feature>
<evidence type="ECO:0000256" key="2">
    <source>
        <dbReference type="ARBA" id="ARBA00006434"/>
    </source>
</evidence>
<evidence type="ECO:0000313" key="11">
    <source>
        <dbReference type="Proteomes" id="UP000602381"/>
    </source>
</evidence>